<dbReference type="InterPro" id="IPR051945">
    <property type="entry name" value="RRM_MRD1_RNA_proc_ribogen"/>
</dbReference>
<dbReference type="EMBL" id="CAKOGP040000025">
    <property type="protein sequence ID" value="CAJ1927700.1"/>
    <property type="molecule type" value="Genomic_DNA"/>
</dbReference>
<evidence type="ECO:0000256" key="5">
    <source>
        <dbReference type="PROSITE-ProRule" id="PRU00176"/>
    </source>
</evidence>
<evidence type="ECO:0000256" key="1">
    <source>
        <dbReference type="ARBA" id="ARBA00004123"/>
    </source>
</evidence>
<feature type="compositionally biased region" description="Basic and acidic residues" evidence="6">
    <location>
        <begin position="237"/>
        <end position="247"/>
    </location>
</feature>
<evidence type="ECO:0000256" key="4">
    <source>
        <dbReference type="ARBA" id="ARBA00023242"/>
    </source>
</evidence>
<feature type="domain" description="RRM" evidence="7">
    <location>
        <begin position="126"/>
        <end position="202"/>
    </location>
</feature>
<organism evidence="8 9">
    <name type="scientific">Cylindrotheca closterium</name>
    <dbReference type="NCBI Taxonomy" id="2856"/>
    <lineage>
        <taxon>Eukaryota</taxon>
        <taxon>Sar</taxon>
        <taxon>Stramenopiles</taxon>
        <taxon>Ochrophyta</taxon>
        <taxon>Bacillariophyta</taxon>
        <taxon>Bacillariophyceae</taxon>
        <taxon>Bacillariophycidae</taxon>
        <taxon>Bacillariales</taxon>
        <taxon>Bacillariaceae</taxon>
        <taxon>Cylindrotheca</taxon>
    </lineage>
</organism>
<feature type="domain" description="RRM" evidence="7">
    <location>
        <begin position="285"/>
        <end position="380"/>
    </location>
</feature>
<evidence type="ECO:0000256" key="2">
    <source>
        <dbReference type="ARBA" id="ARBA00022737"/>
    </source>
</evidence>
<reference evidence="8" key="1">
    <citation type="submission" date="2023-08" db="EMBL/GenBank/DDBJ databases">
        <authorList>
            <person name="Audoor S."/>
            <person name="Bilcke G."/>
        </authorList>
    </citation>
    <scope>NUCLEOTIDE SEQUENCE</scope>
</reference>
<gene>
    <name evidence="8" type="ORF">CYCCA115_LOCUS1339</name>
</gene>
<feature type="compositionally biased region" description="Basic residues" evidence="6">
    <location>
        <begin position="674"/>
        <end position="691"/>
    </location>
</feature>
<proteinExistence type="predicted"/>
<evidence type="ECO:0000313" key="8">
    <source>
        <dbReference type="EMBL" id="CAJ1927700.1"/>
    </source>
</evidence>
<feature type="compositionally biased region" description="Acidic residues" evidence="6">
    <location>
        <begin position="262"/>
        <end position="273"/>
    </location>
</feature>
<evidence type="ECO:0000256" key="6">
    <source>
        <dbReference type="SAM" id="MobiDB-lite"/>
    </source>
</evidence>
<comment type="subcellular location">
    <subcellularLocation>
        <location evidence="1">Nucleus</location>
    </subcellularLocation>
</comment>
<evidence type="ECO:0000256" key="3">
    <source>
        <dbReference type="ARBA" id="ARBA00022884"/>
    </source>
</evidence>
<feature type="region of interest" description="Disordered" evidence="6">
    <location>
        <begin position="336"/>
        <end position="364"/>
    </location>
</feature>
<dbReference type="GO" id="GO:0005634">
    <property type="term" value="C:nucleus"/>
    <property type="evidence" value="ECO:0007669"/>
    <property type="project" value="UniProtKB-SubCell"/>
</dbReference>
<feature type="region of interest" description="Disordered" evidence="6">
    <location>
        <begin position="720"/>
        <end position="744"/>
    </location>
</feature>
<comment type="caution">
    <text evidence="8">The sequence shown here is derived from an EMBL/GenBank/DDBJ whole genome shotgun (WGS) entry which is preliminary data.</text>
</comment>
<protein>
    <recommendedName>
        <fullName evidence="7">RRM domain-containing protein</fullName>
    </recommendedName>
</protein>
<dbReference type="AlphaFoldDB" id="A0AAD2FD01"/>
<name>A0AAD2FD01_9STRA</name>
<keyword evidence="2" id="KW-0677">Repeat</keyword>
<keyword evidence="9" id="KW-1185">Reference proteome</keyword>
<feature type="compositionally biased region" description="Basic and acidic residues" evidence="6">
    <location>
        <begin position="660"/>
        <end position="673"/>
    </location>
</feature>
<dbReference type="PROSITE" id="PS50102">
    <property type="entry name" value="RRM"/>
    <property type="match status" value="3"/>
</dbReference>
<sequence length="778" mass="88551">MPKSTDNTVFVRLVPTPQQKVMRHQIEDIFSQIGPIKKSSWINSGNNEASKGYGFVKYVSDDDAKNSVEDLHNTKMQMDGIEYTLKVELASAQSEVSKEKPSSSHDKRTRDVDDQIDEAVLMKKRSRIIIRNLSFYAKENHIRTAMSKYGEVVEVHLPRVKSNLHVGFCFVTFRNSEDAKKAVDETNLSIQKRTVSMDWSIPKNLHQQQKNQQKNVDQDVEMKGSDSEKNDDESDGSDDRSENDDSRTSSGSENESHSDGGSDNDEDDESGDEVQDKAASVKEQRTLFVRNLPFDSTRHDIFQLFSKFGYIESIYLVKDKSTGMLKGTAFVTFSNPRSAQKATQDASFVSQRQAADSSENKSESSMLLRGRQIYVNMAVDRETAETFDSKEMKTASADRRNMYLQAEARVESTSQDPNANNANTWDDLPQQDQRKRQHALKDKTTKLQSPIFFINPNRLSFRNLAKHVDEAGLHQLLEKATKRGLEKNLVTAKDQIAHWRALGEMSTRDILSKVQSTEAEGGDIISGWESKSTIKDYIPSVFIDRDFGQDGKKANASSRGFAFAEFTHHAHALACLRELNNNPEYSGQYAAGGKIATATKKKARKGRAKVMKGTGGGDYIGEDGRVRVPRLIVDFVVENKVKAKKQAERRLQQQVNQAKQKLDKLEKQEDAEPKKKRSRGSIQREKKRHKRESGEEETEKQTKLLKREYFEKKKILREEKKAKQLENKKKGVKPPKKKSIDKEEEKLEKLVGKYRSDVDTTKKNVEPRGAVREKRWFD</sequence>
<dbReference type="Proteomes" id="UP001295423">
    <property type="component" value="Unassembled WGS sequence"/>
</dbReference>
<keyword evidence="3 5" id="KW-0694">RNA-binding</keyword>
<dbReference type="InterPro" id="IPR035979">
    <property type="entry name" value="RBD_domain_sf"/>
</dbReference>
<feature type="domain" description="RRM" evidence="7">
    <location>
        <begin position="7"/>
        <end position="92"/>
    </location>
</feature>
<feature type="region of interest" description="Disordered" evidence="6">
    <location>
        <begin position="199"/>
        <end position="280"/>
    </location>
</feature>
<evidence type="ECO:0000313" key="9">
    <source>
        <dbReference type="Proteomes" id="UP001295423"/>
    </source>
</evidence>
<feature type="compositionally biased region" description="Basic and acidic residues" evidence="6">
    <location>
        <begin position="720"/>
        <end position="729"/>
    </location>
</feature>
<feature type="region of interest" description="Disordered" evidence="6">
    <location>
        <begin position="409"/>
        <end position="442"/>
    </location>
</feature>
<dbReference type="InterPro" id="IPR000504">
    <property type="entry name" value="RRM_dom"/>
</dbReference>
<evidence type="ECO:0000259" key="7">
    <source>
        <dbReference type="PROSITE" id="PS50102"/>
    </source>
</evidence>
<dbReference type="SMART" id="SM00360">
    <property type="entry name" value="RRM"/>
    <property type="match status" value="3"/>
</dbReference>
<keyword evidence="4" id="KW-0539">Nucleus</keyword>
<dbReference type="Pfam" id="PF00076">
    <property type="entry name" value="RRM_1"/>
    <property type="match status" value="3"/>
</dbReference>
<feature type="compositionally biased region" description="Basic and acidic residues" evidence="6">
    <location>
        <begin position="216"/>
        <end position="228"/>
    </location>
</feature>
<dbReference type="SUPFAM" id="SSF54928">
    <property type="entry name" value="RNA-binding domain, RBD"/>
    <property type="match status" value="3"/>
</dbReference>
<dbReference type="PANTHER" id="PTHR48039">
    <property type="entry name" value="RNA-BINDING MOTIF PROTEIN 14B"/>
    <property type="match status" value="1"/>
</dbReference>
<dbReference type="PANTHER" id="PTHR48039:SF5">
    <property type="entry name" value="RNA-BINDING PROTEIN 28"/>
    <property type="match status" value="1"/>
</dbReference>
<feature type="compositionally biased region" description="Polar residues" evidence="6">
    <location>
        <begin position="336"/>
        <end position="357"/>
    </location>
</feature>
<dbReference type="GO" id="GO:0003729">
    <property type="term" value="F:mRNA binding"/>
    <property type="evidence" value="ECO:0007669"/>
    <property type="project" value="TreeGrafter"/>
</dbReference>
<dbReference type="InterPro" id="IPR012677">
    <property type="entry name" value="Nucleotide-bd_a/b_plait_sf"/>
</dbReference>
<accession>A0AAD2FD01</accession>
<feature type="compositionally biased region" description="Polar residues" evidence="6">
    <location>
        <begin position="411"/>
        <end position="424"/>
    </location>
</feature>
<dbReference type="Gene3D" id="3.30.70.330">
    <property type="match status" value="4"/>
</dbReference>
<feature type="region of interest" description="Disordered" evidence="6">
    <location>
        <begin position="648"/>
        <end position="703"/>
    </location>
</feature>